<dbReference type="InterPro" id="IPR050108">
    <property type="entry name" value="CDK"/>
</dbReference>
<evidence type="ECO:0000256" key="3">
    <source>
        <dbReference type="ARBA" id="ARBA00022679"/>
    </source>
</evidence>
<dbReference type="OMA" id="ERVCICK"/>
<evidence type="ECO:0000256" key="6">
    <source>
        <dbReference type="ARBA" id="ARBA00022840"/>
    </source>
</evidence>
<dbReference type="EMBL" id="GG662770">
    <property type="protein sequence ID" value="EAR91686.1"/>
    <property type="molecule type" value="Genomic_DNA"/>
</dbReference>
<dbReference type="AlphaFoldDB" id="Q232Z4"/>
<dbReference type="OrthoDB" id="413582at2759"/>
<evidence type="ECO:0000313" key="12">
    <source>
        <dbReference type="EMBL" id="EAR91686.1"/>
    </source>
</evidence>
<dbReference type="GO" id="GO:0005524">
    <property type="term" value="F:ATP binding"/>
    <property type="evidence" value="ECO:0007669"/>
    <property type="project" value="UniProtKB-KW"/>
</dbReference>
<dbReference type="SMART" id="SM00220">
    <property type="entry name" value="S_TKc"/>
    <property type="match status" value="1"/>
</dbReference>
<dbReference type="PANTHER" id="PTHR24056">
    <property type="entry name" value="CELL DIVISION PROTEIN KINASE"/>
    <property type="match status" value="1"/>
</dbReference>
<dbReference type="Gene3D" id="3.30.200.20">
    <property type="entry name" value="Phosphorylase Kinase, domain 1"/>
    <property type="match status" value="1"/>
</dbReference>
<evidence type="ECO:0000256" key="1">
    <source>
        <dbReference type="ARBA" id="ARBA00006485"/>
    </source>
</evidence>
<organism evidence="12 13">
    <name type="scientific">Tetrahymena thermophila (strain SB210)</name>
    <dbReference type="NCBI Taxonomy" id="312017"/>
    <lineage>
        <taxon>Eukaryota</taxon>
        <taxon>Sar</taxon>
        <taxon>Alveolata</taxon>
        <taxon>Ciliophora</taxon>
        <taxon>Intramacronucleata</taxon>
        <taxon>Oligohymenophorea</taxon>
        <taxon>Hymenostomatida</taxon>
        <taxon>Tetrahymenina</taxon>
        <taxon>Tetrahymenidae</taxon>
        <taxon>Tetrahymena</taxon>
    </lineage>
</organism>
<evidence type="ECO:0000313" key="13">
    <source>
        <dbReference type="Proteomes" id="UP000009168"/>
    </source>
</evidence>
<sequence length="335" mass="39433">MDVQQKRKVYNQKYLRIKKINEGSFGKIILCELVDQKGQYCVLKKFKVTQQSAIDELSIKEIYYMKKLDHPNLVKSDDIFKIKKSYNGQDFFEQLYMHLPYYLEMSEVPRENLSVEAIKILIKQLIEAVHFLHQKKIIHRDIKPSNIFLDKTGKLLLGDMGISRDFPENKDQELTGNTITRLYRPPEILFGCKKYNETVDLWSLGCTIAEFFMDHKKYFFQGKSEIDQLCKVFEIRGSANEQNWPGCTELPYYMDFGELNQKDLSSLLPKAPKECIEIIDSLLQLCPQKRAKIEDIIQNKWLQSTTEQGFQELKQFAENNIQSNIHKILHPPERF</sequence>
<dbReference type="PROSITE" id="PS00108">
    <property type="entry name" value="PROTEIN_KINASE_ST"/>
    <property type="match status" value="1"/>
</dbReference>
<keyword evidence="3" id="KW-0808">Transferase</keyword>
<dbReference type="HOGENOM" id="CLU_000288_181_1_1"/>
<reference evidence="13" key="1">
    <citation type="journal article" date="2006" name="PLoS Biol.">
        <title>Macronuclear genome sequence of the ciliate Tetrahymena thermophila, a model eukaryote.</title>
        <authorList>
            <person name="Eisen J.A."/>
            <person name="Coyne R.S."/>
            <person name="Wu M."/>
            <person name="Wu D."/>
            <person name="Thiagarajan M."/>
            <person name="Wortman J.R."/>
            <person name="Badger J.H."/>
            <person name="Ren Q."/>
            <person name="Amedeo P."/>
            <person name="Jones K.M."/>
            <person name="Tallon L.J."/>
            <person name="Delcher A.L."/>
            <person name="Salzberg S.L."/>
            <person name="Silva J.C."/>
            <person name="Haas B.J."/>
            <person name="Majoros W.H."/>
            <person name="Farzad M."/>
            <person name="Carlton J.M."/>
            <person name="Smith R.K. Jr."/>
            <person name="Garg J."/>
            <person name="Pearlman R.E."/>
            <person name="Karrer K.M."/>
            <person name="Sun L."/>
            <person name="Manning G."/>
            <person name="Elde N.C."/>
            <person name="Turkewitz A.P."/>
            <person name="Asai D.J."/>
            <person name="Wilkes D.E."/>
            <person name="Wang Y."/>
            <person name="Cai H."/>
            <person name="Collins K."/>
            <person name="Stewart B.A."/>
            <person name="Lee S.R."/>
            <person name="Wilamowska K."/>
            <person name="Weinberg Z."/>
            <person name="Ruzzo W.L."/>
            <person name="Wloga D."/>
            <person name="Gaertig J."/>
            <person name="Frankel J."/>
            <person name="Tsao C.-C."/>
            <person name="Gorovsky M.A."/>
            <person name="Keeling P.J."/>
            <person name="Waller R.F."/>
            <person name="Patron N.J."/>
            <person name="Cherry J.M."/>
            <person name="Stover N.A."/>
            <person name="Krieger C.J."/>
            <person name="del Toro C."/>
            <person name="Ryder H.F."/>
            <person name="Williamson S.C."/>
            <person name="Barbeau R.A."/>
            <person name="Hamilton E.P."/>
            <person name="Orias E."/>
        </authorList>
    </citation>
    <scope>NUCLEOTIDE SEQUENCE [LARGE SCALE GENOMIC DNA]</scope>
    <source>
        <strain evidence="13">SB210</strain>
    </source>
</reference>
<dbReference type="InterPro" id="IPR011009">
    <property type="entry name" value="Kinase-like_dom_sf"/>
</dbReference>
<dbReference type="GO" id="GO:0005634">
    <property type="term" value="C:nucleus"/>
    <property type="evidence" value="ECO:0007669"/>
    <property type="project" value="TreeGrafter"/>
</dbReference>
<evidence type="ECO:0000256" key="2">
    <source>
        <dbReference type="ARBA" id="ARBA00022527"/>
    </source>
</evidence>
<evidence type="ECO:0000256" key="7">
    <source>
        <dbReference type="ARBA" id="ARBA00038543"/>
    </source>
</evidence>
<comment type="similarity">
    <text evidence="1">Belongs to the protein kinase superfamily. CMGC Ser/Thr protein kinase family. CDC2/CDKX subfamily.</text>
</comment>
<evidence type="ECO:0000256" key="4">
    <source>
        <dbReference type="ARBA" id="ARBA00022741"/>
    </source>
</evidence>
<keyword evidence="5 12" id="KW-0418">Kinase</keyword>
<dbReference type="GeneID" id="7822709"/>
<dbReference type="STRING" id="312017.Q232Z4"/>
<accession>Q232Z4</accession>
<dbReference type="KEGG" id="tet:TTHERM_00394590"/>
<dbReference type="FunFam" id="1.10.510.10:FF:000624">
    <property type="entry name" value="Mitogen-activated protein kinase"/>
    <property type="match status" value="1"/>
</dbReference>
<dbReference type="Pfam" id="PF00069">
    <property type="entry name" value="Pkinase"/>
    <property type="match status" value="1"/>
</dbReference>
<keyword evidence="4" id="KW-0547">Nucleotide-binding</keyword>
<evidence type="ECO:0000259" key="11">
    <source>
        <dbReference type="PROSITE" id="PS50011"/>
    </source>
</evidence>
<gene>
    <name evidence="12" type="ORF">TTHERM_00394590</name>
</gene>
<dbReference type="PROSITE" id="PS50011">
    <property type="entry name" value="PROTEIN_KINASE_DOM"/>
    <property type="match status" value="1"/>
</dbReference>
<feature type="domain" description="Protein kinase" evidence="11">
    <location>
        <begin position="14"/>
        <end position="302"/>
    </location>
</feature>
<keyword evidence="6" id="KW-0067">ATP-binding</keyword>
<dbReference type="Proteomes" id="UP000009168">
    <property type="component" value="Unassembled WGS sequence"/>
</dbReference>
<evidence type="ECO:0000256" key="8">
    <source>
        <dbReference type="ARBA" id="ARBA00039612"/>
    </source>
</evidence>
<dbReference type="SUPFAM" id="SSF56112">
    <property type="entry name" value="Protein kinase-like (PK-like)"/>
    <property type="match status" value="1"/>
</dbReference>
<name>Q232Z4_TETTS</name>
<keyword evidence="13" id="KW-1185">Reference proteome</keyword>
<dbReference type="Gene3D" id="1.10.510.10">
    <property type="entry name" value="Transferase(Phosphotransferase) domain 1"/>
    <property type="match status" value="1"/>
</dbReference>
<dbReference type="RefSeq" id="XP_001011931.1">
    <property type="nucleotide sequence ID" value="XM_001011931.3"/>
</dbReference>
<keyword evidence="2" id="KW-0723">Serine/threonine-protein kinase</keyword>
<proteinExistence type="inferred from homology"/>
<dbReference type="GO" id="GO:0004674">
    <property type="term" value="F:protein serine/threonine kinase activity"/>
    <property type="evidence" value="ECO:0007669"/>
    <property type="project" value="UniProtKB-KW"/>
</dbReference>
<dbReference type="InterPro" id="IPR008271">
    <property type="entry name" value="Ser/Thr_kinase_AS"/>
</dbReference>
<dbReference type="eggNOG" id="KOG0594">
    <property type="taxonomic scope" value="Eukaryota"/>
</dbReference>
<dbReference type="InterPro" id="IPR000719">
    <property type="entry name" value="Prot_kinase_dom"/>
</dbReference>
<comment type="subunit">
    <text evidence="7">May form a complex composed of at least the catalytic subunit CRK2 and a cyclin.</text>
</comment>
<evidence type="ECO:0000256" key="5">
    <source>
        <dbReference type="ARBA" id="ARBA00022777"/>
    </source>
</evidence>
<dbReference type="InParanoid" id="Q232Z4"/>
<protein>
    <recommendedName>
        <fullName evidence="8">Cyclin-dependent kinase 2 homolog</fullName>
    </recommendedName>
    <alternativeName>
        <fullName evidence="9">Cell division control protein 2 homolog</fullName>
    </alternativeName>
    <alternativeName>
        <fullName evidence="10">cdc2-related kinase 2</fullName>
    </alternativeName>
</protein>
<evidence type="ECO:0000256" key="10">
    <source>
        <dbReference type="ARBA" id="ARBA00042858"/>
    </source>
</evidence>
<evidence type="ECO:0000256" key="9">
    <source>
        <dbReference type="ARBA" id="ARBA00041902"/>
    </source>
</evidence>